<keyword evidence="2" id="KW-1185">Reference proteome</keyword>
<gene>
    <name evidence="1" type="ORF">AB1300_05590</name>
</gene>
<dbReference type="Proteomes" id="UP001558534">
    <property type="component" value="Unassembled WGS sequence"/>
</dbReference>
<reference evidence="1 2" key="1">
    <citation type="submission" date="2024-07" db="EMBL/GenBank/DDBJ databases">
        <title>Characterization of a bacterium isolated from hydrolysated instant sea cucumber by whole-genome sequencing and metabolomics.</title>
        <authorList>
            <person name="Luo X."/>
            <person name="Zhang Z."/>
            <person name="Zheng Z."/>
            <person name="Zhang W."/>
            <person name="Ming T."/>
            <person name="Jiao L."/>
            <person name="Su X."/>
            <person name="Kong F."/>
            <person name="Xu J."/>
        </authorList>
    </citation>
    <scope>NUCLEOTIDE SEQUENCE [LARGE SCALE GENOMIC DNA]</scope>
    <source>
        <strain evidence="1 2">XL-2024</strain>
    </source>
</reference>
<dbReference type="EMBL" id="JBFRHK010000002">
    <property type="protein sequence ID" value="MEX3744604.1"/>
    <property type="molecule type" value="Genomic_DNA"/>
</dbReference>
<evidence type="ECO:0000313" key="2">
    <source>
        <dbReference type="Proteomes" id="UP001558534"/>
    </source>
</evidence>
<accession>A0ABV3VUN2</accession>
<organism evidence="1 2">
    <name type="scientific">Lysinibacillus xylanilyticus</name>
    <dbReference type="NCBI Taxonomy" id="582475"/>
    <lineage>
        <taxon>Bacteria</taxon>
        <taxon>Bacillati</taxon>
        <taxon>Bacillota</taxon>
        <taxon>Bacilli</taxon>
        <taxon>Bacillales</taxon>
        <taxon>Bacillaceae</taxon>
        <taxon>Lysinibacillus</taxon>
    </lineage>
</organism>
<name>A0ABV3VUN2_9BACI</name>
<sequence>MRKRSVNVAAATMFYLCESEATATKAAHRTPPGSFALCESVVPT</sequence>
<comment type="caution">
    <text evidence="1">The sequence shown here is derived from an EMBL/GenBank/DDBJ whole genome shotgun (WGS) entry which is preliminary data.</text>
</comment>
<dbReference type="RefSeq" id="WP_368635557.1">
    <property type="nucleotide sequence ID" value="NZ_JBFRHK010000002.1"/>
</dbReference>
<proteinExistence type="predicted"/>
<protein>
    <submittedName>
        <fullName evidence="1">Uncharacterized protein</fullName>
    </submittedName>
</protein>
<evidence type="ECO:0000313" key="1">
    <source>
        <dbReference type="EMBL" id="MEX3744604.1"/>
    </source>
</evidence>